<gene>
    <name evidence="4" type="ordered locus">PECL_1539</name>
</gene>
<keyword evidence="5" id="KW-1185">Reference proteome</keyword>
<dbReference type="InterPro" id="IPR001647">
    <property type="entry name" value="HTH_TetR"/>
</dbReference>
<evidence type="ECO:0000259" key="3">
    <source>
        <dbReference type="PROSITE" id="PS50977"/>
    </source>
</evidence>
<dbReference type="InterPro" id="IPR050624">
    <property type="entry name" value="HTH-type_Tx_Regulator"/>
</dbReference>
<dbReference type="InterPro" id="IPR039532">
    <property type="entry name" value="TetR_C_Firmicutes"/>
</dbReference>
<dbReference type="RefSeq" id="WP_014215951.1">
    <property type="nucleotide sequence ID" value="NC_016605.1"/>
</dbReference>
<sequence length="198" mass="22630">MVYEKKSTETKNAIKMALLSILEEKPFSSISINDIATAAHINRGTFYYHYADKFELIENIENDFFNELNNVHDAILAKSSANPLKDFESYRFLPDFFGLVENNSYVLKQLLGANGDPMFERHIRNNLKNIISESIETTDISKHSQQTTLVFDFITSACLTVINFWLEHPEISKESIITTLTMLLTQGPVNTLLDNNEL</sequence>
<dbReference type="KEGG" id="pce:PECL_1539"/>
<dbReference type="PROSITE" id="PS50977">
    <property type="entry name" value="HTH_TETR_2"/>
    <property type="match status" value="1"/>
</dbReference>
<dbReference type="InterPro" id="IPR009057">
    <property type="entry name" value="Homeodomain-like_sf"/>
</dbReference>
<organism evidence="4 5">
    <name type="scientific">Pediococcus claussenii (strain ATCC BAA-344 / DSM 14800 / JCM 18046 / KCTC 3811 / LMG 21948 / P06)</name>
    <dbReference type="NCBI Taxonomy" id="701521"/>
    <lineage>
        <taxon>Bacteria</taxon>
        <taxon>Bacillati</taxon>
        <taxon>Bacillota</taxon>
        <taxon>Bacilli</taxon>
        <taxon>Lactobacillales</taxon>
        <taxon>Lactobacillaceae</taxon>
        <taxon>Pediococcus</taxon>
    </lineage>
</organism>
<evidence type="ECO:0000256" key="1">
    <source>
        <dbReference type="ARBA" id="ARBA00023125"/>
    </source>
</evidence>
<dbReference type="eggNOG" id="COG1309">
    <property type="taxonomic scope" value="Bacteria"/>
</dbReference>
<dbReference type="PANTHER" id="PTHR43479">
    <property type="entry name" value="ACREF/ENVCD OPERON REPRESSOR-RELATED"/>
    <property type="match status" value="1"/>
</dbReference>
<evidence type="ECO:0000256" key="2">
    <source>
        <dbReference type="PROSITE-ProRule" id="PRU00335"/>
    </source>
</evidence>
<dbReference type="GO" id="GO:0003677">
    <property type="term" value="F:DNA binding"/>
    <property type="evidence" value="ECO:0007669"/>
    <property type="project" value="UniProtKB-UniRule"/>
</dbReference>
<dbReference type="Pfam" id="PF14278">
    <property type="entry name" value="TetR_C_8"/>
    <property type="match status" value="1"/>
</dbReference>
<dbReference type="STRING" id="701521.PECL_1539"/>
<dbReference type="EMBL" id="CP003137">
    <property type="protein sequence ID" value="AEV95757.1"/>
    <property type="molecule type" value="Genomic_DNA"/>
</dbReference>
<name>G8PAG8_PEDCP</name>
<evidence type="ECO:0000313" key="5">
    <source>
        <dbReference type="Proteomes" id="UP000005444"/>
    </source>
</evidence>
<dbReference type="Proteomes" id="UP000005444">
    <property type="component" value="Chromosome"/>
</dbReference>
<dbReference type="PANTHER" id="PTHR43479:SF7">
    <property type="entry name" value="TETR-FAMILY TRANSCRIPTIONAL REGULATOR"/>
    <property type="match status" value="1"/>
</dbReference>
<dbReference type="HOGENOM" id="CLU_087539_0_0_9"/>
<evidence type="ECO:0000313" key="4">
    <source>
        <dbReference type="EMBL" id="AEV95757.1"/>
    </source>
</evidence>
<dbReference type="Gene3D" id="1.10.357.10">
    <property type="entry name" value="Tetracycline Repressor, domain 2"/>
    <property type="match status" value="1"/>
</dbReference>
<proteinExistence type="predicted"/>
<dbReference type="Pfam" id="PF00440">
    <property type="entry name" value="TetR_N"/>
    <property type="match status" value="1"/>
</dbReference>
<protein>
    <submittedName>
        <fullName evidence="4">Transcriptional regulator, TetR family</fullName>
    </submittedName>
</protein>
<feature type="domain" description="HTH tetR-type" evidence="3">
    <location>
        <begin position="8"/>
        <end position="68"/>
    </location>
</feature>
<accession>G8PAG8</accession>
<dbReference type="PATRIC" id="fig|701521.8.peg.1441"/>
<keyword evidence="1 2" id="KW-0238">DNA-binding</keyword>
<dbReference type="AlphaFoldDB" id="G8PAG8"/>
<feature type="DNA-binding region" description="H-T-H motif" evidence="2">
    <location>
        <begin position="31"/>
        <end position="50"/>
    </location>
</feature>
<dbReference type="SUPFAM" id="SSF46689">
    <property type="entry name" value="Homeodomain-like"/>
    <property type="match status" value="1"/>
</dbReference>
<reference evidence="4 5" key="1">
    <citation type="journal article" date="2012" name="J. Bacteriol.">
        <title>Complete Genome Sequence of the Beer Spoilage Organism Pediococcus claussenii ATCC BAA-344T.</title>
        <authorList>
            <person name="Pittet V."/>
            <person name="Abegunde T."/>
            <person name="Marfleet T."/>
            <person name="Haakensen M."/>
            <person name="Morrow K."/>
            <person name="Jayaprakash T."/>
            <person name="Schroeder K."/>
            <person name="Trost B."/>
            <person name="Byrns S."/>
            <person name="Bergsveinson J."/>
            <person name="Kusalik A."/>
            <person name="Ziola B."/>
        </authorList>
    </citation>
    <scope>NUCLEOTIDE SEQUENCE [LARGE SCALE GENOMIC DNA]</scope>
    <source>
        <strain evidence="4 5">ATCC BAA-344</strain>
    </source>
</reference>